<dbReference type="PANTHER" id="PTHR43685">
    <property type="entry name" value="GLYCOSYLTRANSFERASE"/>
    <property type="match status" value="1"/>
</dbReference>
<dbReference type="InterPro" id="IPR050834">
    <property type="entry name" value="Glycosyltransf_2"/>
</dbReference>
<dbReference type="Gene3D" id="3.90.550.10">
    <property type="entry name" value="Spore Coat Polysaccharide Biosynthesis Protein SpsA, Chain A"/>
    <property type="match status" value="1"/>
</dbReference>
<sequence>MSALPQAQTPAARPRTTEPGARRPVVSVVINNYNYGRFVGRAVASALAQDASDFEVIVVDDGSSDDSLAVLHAYRDRATILAQDNRGQAAAINAGVRASRGEFVCFLDADDWWSPGKLSAVVEAFRREPGVSLTYHRLQPTLVDETPTSKPIPRTLCSGDLAPALMRSAGWWPFPMTSAIAVRRSAWDAVGDIPEQFRISADAWLAGIYPLVGHVAALPDTQGFYRIHSNNWYRATDDAAMLRKRMTHWQAVVDATNRFLAARDLPGRLRLNDHFPYQAAAARLDGTDWRRGLGLAFEGLRFAGEPNPLRRARDAVRTARDLVRGDRPPAFQDTAR</sequence>
<dbReference type="RefSeq" id="WP_150969429.1">
    <property type="nucleotide sequence ID" value="NZ_VZDO01000005.1"/>
</dbReference>
<accession>A0A7V7PQF1</accession>
<name>A0A7V7PQF1_9HYPH</name>
<keyword evidence="3" id="KW-0808">Transferase</keyword>
<feature type="domain" description="Glycosyltransferase 2-like" evidence="2">
    <location>
        <begin position="27"/>
        <end position="130"/>
    </location>
</feature>
<dbReference type="InterPro" id="IPR001173">
    <property type="entry name" value="Glyco_trans_2-like"/>
</dbReference>
<dbReference type="AlphaFoldDB" id="A0A7V7PQF1"/>
<evidence type="ECO:0000313" key="4">
    <source>
        <dbReference type="Proteomes" id="UP000432089"/>
    </source>
</evidence>
<protein>
    <submittedName>
        <fullName evidence="3">Glycosyltransferase</fullName>
    </submittedName>
</protein>
<evidence type="ECO:0000259" key="2">
    <source>
        <dbReference type="Pfam" id="PF00535"/>
    </source>
</evidence>
<keyword evidence="4" id="KW-1185">Reference proteome</keyword>
<dbReference type="Proteomes" id="UP000432089">
    <property type="component" value="Unassembled WGS sequence"/>
</dbReference>
<dbReference type="EMBL" id="VZDO01000005">
    <property type="protein sequence ID" value="KAB0680357.1"/>
    <property type="molecule type" value="Genomic_DNA"/>
</dbReference>
<dbReference type="PANTHER" id="PTHR43685:SF11">
    <property type="entry name" value="GLYCOSYLTRANSFERASE TAGX-RELATED"/>
    <property type="match status" value="1"/>
</dbReference>
<evidence type="ECO:0000313" key="3">
    <source>
        <dbReference type="EMBL" id="KAB0680357.1"/>
    </source>
</evidence>
<dbReference type="InterPro" id="IPR029044">
    <property type="entry name" value="Nucleotide-diphossugar_trans"/>
</dbReference>
<proteinExistence type="predicted"/>
<comment type="caution">
    <text evidence="3">The sequence shown here is derived from an EMBL/GenBank/DDBJ whole genome shotgun (WGS) entry which is preliminary data.</text>
</comment>
<gene>
    <name evidence="3" type="ORF">F6X38_09285</name>
</gene>
<dbReference type="Pfam" id="PF00535">
    <property type="entry name" value="Glycos_transf_2"/>
    <property type="match status" value="1"/>
</dbReference>
<organism evidence="3 4">
    <name type="scientific">Plantimonas leprariae</name>
    <dbReference type="NCBI Taxonomy" id="2615207"/>
    <lineage>
        <taxon>Bacteria</taxon>
        <taxon>Pseudomonadati</taxon>
        <taxon>Pseudomonadota</taxon>
        <taxon>Alphaproteobacteria</taxon>
        <taxon>Hyphomicrobiales</taxon>
        <taxon>Aurantimonadaceae</taxon>
        <taxon>Plantimonas</taxon>
    </lineage>
</organism>
<dbReference type="GO" id="GO:0016740">
    <property type="term" value="F:transferase activity"/>
    <property type="evidence" value="ECO:0007669"/>
    <property type="project" value="UniProtKB-KW"/>
</dbReference>
<feature type="region of interest" description="Disordered" evidence="1">
    <location>
        <begin position="1"/>
        <end position="20"/>
    </location>
</feature>
<dbReference type="SUPFAM" id="SSF53448">
    <property type="entry name" value="Nucleotide-diphospho-sugar transferases"/>
    <property type="match status" value="1"/>
</dbReference>
<reference evidence="3 4" key="1">
    <citation type="submission" date="2019-09" db="EMBL/GenBank/DDBJ databases">
        <title>YIM 132180 draft genome.</title>
        <authorList>
            <person name="Zhang K."/>
        </authorList>
    </citation>
    <scope>NUCLEOTIDE SEQUENCE [LARGE SCALE GENOMIC DNA]</scope>
    <source>
        <strain evidence="3 4">YIM 132180</strain>
    </source>
</reference>
<evidence type="ECO:0000256" key="1">
    <source>
        <dbReference type="SAM" id="MobiDB-lite"/>
    </source>
</evidence>